<dbReference type="Pfam" id="PF12833">
    <property type="entry name" value="HTH_18"/>
    <property type="match status" value="1"/>
</dbReference>
<dbReference type="AlphaFoldDB" id="A0A918X5K2"/>
<evidence type="ECO:0000313" key="5">
    <source>
        <dbReference type="EMBL" id="GHD13803.1"/>
    </source>
</evidence>
<dbReference type="Gene3D" id="1.10.10.60">
    <property type="entry name" value="Homeodomain-like"/>
    <property type="match status" value="1"/>
</dbReference>
<evidence type="ECO:0000256" key="1">
    <source>
        <dbReference type="ARBA" id="ARBA00023015"/>
    </source>
</evidence>
<name>A0A918X5K2_9ACTN</name>
<evidence type="ECO:0000256" key="2">
    <source>
        <dbReference type="ARBA" id="ARBA00023125"/>
    </source>
</evidence>
<gene>
    <name evidence="5" type="ORF">GCM10010334_72420</name>
</gene>
<comment type="caution">
    <text evidence="5">The sequence shown here is derived from an EMBL/GenBank/DDBJ whole genome shotgun (WGS) entry which is preliminary data.</text>
</comment>
<dbReference type="InterPro" id="IPR009057">
    <property type="entry name" value="Homeodomain-like_sf"/>
</dbReference>
<keyword evidence="3" id="KW-0804">Transcription</keyword>
<keyword evidence="1" id="KW-0805">Transcription regulation</keyword>
<dbReference type="EMBL" id="BMVC01000020">
    <property type="protein sequence ID" value="GHD13803.1"/>
    <property type="molecule type" value="Genomic_DNA"/>
</dbReference>
<feature type="domain" description="HTH araC/xylS-type" evidence="4">
    <location>
        <begin position="20"/>
        <end position="72"/>
    </location>
</feature>
<proteinExistence type="predicted"/>
<dbReference type="PANTHER" id="PTHR43280">
    <property type="entry name" value="ARAC-FAMILY TRANSCRIPTIONAL REGULATOR"/>
    <property type="match status" value="1"/>
</dbReference>
<evidence type="ECO:0000313" key="6">
    <source>
        <dbReference type="Proteomes" id="UP000638353"/>
    </source>
</evidence>
<dbReference type="GO" id="GO:0043565">
    <property type="term" value="F:sequence-specific DNA binding"/>
    <property type="evidence" value="ECO:0007669"/>
    <property type="project" value="InterPro"/>
</dbReference>
<dbReference type="InterPro" id="IPR018060">
    <property type="entry name" value="HTH_AraC"/>
</dbReference>
<evidence type="ECO:0000259" key="4">
    <source>
        <dbReference type="PROSITE" id="PS01124"/>
    </source>
</evidence>
<sequence>MYSGRWDVWNLALNASSDGLTEYRMDEARTLLADTDLSIAQISRSAGCAEAFGFSAAFKRHKGMSPSSYRAKAARAAAPGS</sequence>
<dbReference type="GO" id="GO:0003700">
    <property type="term" value="F:DNA-binding transcription factor activity"/>
    <property type="evidence" value="ECO:0007669"/>
    <property type="project" value="InterPro"/>
</dbReference>
<organism evidence="5 6">
    <name type="scientific">Streptomyces finlayi</name>
    <dbReference type="NCBI Taxonomy" id="67296"/>
    <lineage>
        <taxon>Bacteria</taxon>
        <taxon>Bacillati</taxon>
        <taxon>Actinomycetota</taxon>
        <taxon>Actinomycetes</taxon>
        <taxon>Kitasatosporales</taxon>
        <taxon>Streptomycetaceae</taxon>
        <taxon>Streptomyces</taxon>
    </lineage>
</organism>
<dbReference type="PANTHER" id="PTHR43280:SF11">
    <property type="entry name" value="RCS-SPECIFIC HTH-TYPE TRANSCRIPTIONAL ACTIVATOR RCLR"/>
    <property type="match status" value="1"/>
</dbReference>
<evidence type="ECO:0000256" key="3">
    <source>
        <dbReference type="ARBA" id="ARBA00023163"/>
    </source>
</evidence>
<dbReference type="PROSITE" id="PS01124">
    <property type="entry name" value="HTH_ARAC_FAMILY_2"/>
    <property type="match status" value="1"/>
</dbReference>
<dbReference type="SUPFAM" id="SSF46689">
    <property type="entry name" value="Homeodomain-like"/>
    <property type="match status" value="1"/>
</dbReference>
<protein>
    <recommendedName>
        <fullName evidence="4">HTH araC/xylS-type domain-containing protein</fullName>
    </recommendedName>
</protein>
<reference evidence="5" key="1">
    <citation type="journal article" date="2014" name="Int. J. Syst. Evol. Microbiol.">
        <title>Complete genome sequence of Corynebacterium casei LMG S-19264T (=DSM 44701T), isolated from a smear-ripened cheese.</title>
        <authorList>
            <consortium name="US DOE Joint Genome Institute (JGI-PGF)"/>
            <person name="Walter F."/>
            <person name="Albersmeier A."/>
            <person name="Kalinowski J."/>
            <person name="Ruckert C."/>
        </authorList>
    </citation>
    <scope>NUCLEOTIDE SEQUENCE</scope>
    <source>
        <strain evidence="5">JCM 4637</strain>
    </source>
</reference>
<reference evidence="5" key="2">
    <citation type="submission" date="2020-09" db="EMBL/GenBank/DDBJ databases">
        <authorList>
            <person name="Sun Q."/>
            <person name="Ohkuma M."/>
        </authorList>
    </citation>
    <scope>NUCLEOTIDE SEQUENCE</scope>
    <source>
        <strain evidence="5">JCM 4637</strain>
    </source>
</reference>
<accession>A0A918X5K2</accession>
<keyword evidence="2" id="KW-0238">DNA-binding</keyword>
<dbReference type="Proteomes" id="UP000638353">
    <property type="component" value="Unassembled WGS sequence"/>
</dbReference>
<dbReference type="SMART" id="SM00342">
    <property type="entry name" value="HTH_ARAC"/>
    <property type="match status" value="1"/>
</dbReference>